<gene>
    <name evidence="2" type="ORF">GLYMA_08G239800</name>
</gene>
<evidence type="ECO:0000313" key="2">
    <source>
        <dbReference type="EMBL" id="KRH44928.1"/>
    </source>
</evidence>
<dbReference type="Gramene" id="KRH44928">
    <property type="protein sequence ID" value="KRH44928"/>
    <property type="gene ID" value="GLYMA_08G239800"/>
</dbReference>
<evidence type="ECO:0000256" key="1">
    <source>
        <dbReference type="SAM" id="Phobius"/>
    </source>
</evidence>
<dbReference type="Proteomes" id="UP000008827">
    <property type="component" value="Chromosome 8"/>
</dbReference>
<sequence>MKKLVEMKGTYYSDLVRVFYTTAHIDGEFGFCITMLQRIGTGISISIFTIVFAALVEMKRLKTAQESGVVVEPNATVPMSI</sequence>
<name>K7L8I5_SOYBN</name>
<reference evidence="3" key="2">
    <citation type="submission" date="2018-02" db="UniProtKB">
        <authorList>
            <consortium name="EnsemblPlants"/>
        </authorList>
    </citation>
    <scope>IDENTIFICATION</scope>
    <source>
        <strain evidence="3">Williams 82</strain>
    </source>
</reference>
<dbReference type="EnsemblPlants" id="KRH44928">
    <property type="protein sequence ID" value="KRH44928"/>
    <property type="gene ID" value="GLYMA_08G239800"/>
</dbReference>
<reference evidence="2 3" key="1">
    <citation type="journal article" date="2010" name="Nature">
        <title>Genome sequence of the palaeopolyploid soybean.</title>
        <authorList>
            <person name="Schmutz J."/>
            <person name="Cannon S.B."/>
            <person name="Schlueter J."/>
            <person name="Ma J."/>
            <person name="Mitros T."/>
            <person name="Nelson W."/>
            <person name="Hyten D.L."/>
            <person name="Song Q."/>
            <person name="Thelen J.J."/>
            <person name="Cheng J."/>
            <person name="Xu D."/>
            <person name="Hellsten U."/>
            <person name="May G.D."/>
            <person name="Yu Y."/>
            <person name="Sakurai T."/>
            <person name="Umezawa T."/>
            <person name="Bhattacharyya M.K."/>
            <person name="Sandhu D."/>
            <person name="Valliyodan B."/>
            <person name="Lindquist E."/>
            <person name="Peto M."/>
            <person name="Grant D."/>
            <person name="Shu S."/>
            <person name="Goodstein D."/>
            <person name="Barry K."/>
            <person name="Futrell-Griggs M."/>
            <person name="Abernathy B."/>
            <person name="Du J."/>
            <person name="Tian Z."/>
            <person name="Zhu L."/>
            <person name="Gill N."/>
            <person name="Joshi T."/>
            <person name="Libault M."/>
            <person name="Sethuraman A."/>
            <person name="Zhang X.-C."/>
            <person name="Shinozaki K."/>
            <person name="Nguyen H.T."/>
            <person name="Wing R.A."/>
            <person name="Cregan P."/>
            <person name="Specht J."/>
            <person name="Grimwood J."/>
            <person name="Rokhsar D."/>
            <person name="Stacey G."/>
            <person name="Shoemaker R.C."/>
            <person name="Jackson S.A."/>
        </authorList>
    </citation>
    <scope>NUCLEOTIDE SEQUENCE</scope>
    <source>
        <strain evidence="3">cv. Williams 82</strain>
        <tissue evidence="2">Callus</tissue>
    </source>
</reference>
<dbReference type="SMR" id="K7L8I5"/>
<evidence type="ECO:0000313" key="3">
    <source>
        <dbReference type="EnsemblPlants" id="KRH44928"/>
    </source>
</evidence>
<dbReference type="EMBL" id="CM000841">
    <property type="protein sequence ID" value="KRH44928.1"/>
    <property type="molecule type" value="Genomic_DNA"/>
</dbReference>
<dbReference type="AlphaFoldDB" id="K7L8I5"/>
<keyword evidence="1" id="KW-0812">Transmembrane</keyword>
<dbReference type="Gene3D" id="1.20.1250.20">
    <property type="entry name" value="MFS general substrate transporter like domains"/>
    <property type="match status" value="1"/>
</dbReference>
<dbReference type="HOGENOM" id="CLU_2578641_0_0_1"/>
<keyword evidence="4" id="KW-1185">Reference proteome</keyword>
<feature type="transmembrane region" description="Helical" evidence="1">
    <location>
        <begin position="39"/>
        <end position="56"/>
    </location>
</feature>
<dbReference type="InParanoid" id="K7L8I5"/>
<dbReference type="eggNOG" id="KOG1237">
    <property type="taxonomic scope" value="Eukaryota"/>
</dbReference>
<organism evidence="2">
    <name type="scientific">Glycine max</name>
    <name type="common">Soybean</name>
    <name type="synonym">Glycine hispida</name>
    <dbReference type="NCBI Taxonomy" id="3847"/>
    <lineage>
        <taxon>Eukaryota</taxon>
        <taxon>Viridiplantae</taxon>
        <taxon>Streptophyta</taxon>
        <taxon>Embryophyta</taxon>
        <taxon>Tracheophyta</taxon>
        <taxon>Spermatophyta</taxon>
        <taxon>Magnoliopsida</taxon>
        <taxon>eudicotyledons</taxon>
        <taxon>Gunneridae</taxon>
        <taxon>Pentapetalae</taxon>
        <taxon>rosids</taxon>
        <taxon>fabids</taxon>
        <taxon>Fabales</taxon>
        <taxon>Fabaceae</taxon>
        <taxon>Papilionoideae</taxon>
        <taxon>50 kb inversion clade</taxon>
        <taxon>NPAAA clade</taxon>
        <taxon>indigoferoid/millettioid clade</taxon>
        <taxon>Phaseoleae</taxon>
        <taxon>Glycine</taxon>
        <taxon>Glycine subgen. Soja</taxon>
    </lineage>
</organism>
<protein>
    <submittedName>
        <fullName evidence="2 3">Uncharacterized protein</fullName>
    </submittedName>
</protein>
<evidence type="ECO:0000313" key="4">
    <source>
        <dbReference type="Proteomes" id="UP000008827"/>
    </source>
</evidence>
<dbReference type="PaxDb" id="3847-GLYMA08G26136.1"/>
<dbReference type="InterPro" id="IPR036259">
    <property type="entry name" value="MFS_trans_sf"/>
</dbReference>
<proteinExistence type="predicted"/>
<reference evidence="2" key="3">
    <citation type="submission" date="2018-07" db="EMBL/GenBank/DDBJ databases">
        <title>WGS assembly of Glycine max.</title>
        <authorList>
            <person name="Schmutz J."/>
            <person name="Cannon S."/>
            <person name="Schlueter J."/>
            <person name="Ma J."/>
            <person name="Mitros T."/>
            <person name="Nelson W."/>
            <person name="Hyten D."/>
            <person name="Song Q."/>
            <person name="Thelen J."/>
            <person name="Cheng J."/>
            <person name="Xu D."/>
            <person name="Hellsten U."/>
            <person name="May G."/>
            <person name="Yu Y."/>
            <person name="Sakurai T."/>
            <person name="Umezawa T."/>
            <person name="Bhattacharyya M."/>
            <person name="Sandhu D."/>
            <person name="Valliyodan B."/>
            <person name="Lindquist E."/>
            <person name="Peto M."/>
            <person name="Grant D."/>
            <person name="Shu S."/>
            <person name="Goodstein D."/>
            <person name="Barry K."/>
            <person name="Futrell-Griggs M."/>
            <person name="Abernathy B."/>
            <person name="Du J."/>
            <person name="Tian Z."/>
            <person name="Zhu L."/>
            <person name="Gill N."/>
            <person name="Joshi T."/>
            <person name="Libault M."/>
            <person name="Sethuraman A."/>
            <person name="Zhang X."/>
            <person name="Shinozaki K."/>
            <person name="Nguyen H."/>
            <person name="Wing R."/>
            <person name="Cregan P."/>
            <person name="Specht J."/>
            <person name="Grimwood J."/>
            <person name="Rokhsar D."/>
            <person name="Stacey G."/>
            <person name="Shoemaker R."/>
            <person name="Jackson S."/>
        </authorList>
    </citation>
    <scope>NUCLEOTIDE SEQUENCE</scope>
    <source>
        <tissue evidence="2">Callus</tissue>
    </source>
</reference>
<keyword evidence="1" id="KW-0472">Membrane</keyword>
<keyword evidence="1" id="KW-1133">Transmembrane helix</keyword>
<accession>K7L8I5</accession>